<dbReference type="Proteomes" id="UP000662200">
    <property type="component" value="Unassembled WGS sequence"/>
</dbReference>
<evidence type="ECO:0000313" key="2">
    <source>
        <dbReference type="Proteomes" id="UP000662200"/>
    </source>
</evidence>
<protein>
    <submittedName>
        <fullName evidence="1">Uncharacterized protein</fullName>
    </submittedName>
</protein>
<sequence>MMAGLPEAVRALAELSPVEDVLLAVLRRKLNGIQIRSLIAAHQTFPLVVVRRAPQFGLWDGDPRFVDSADVDIHCFAEDPDGDEDAAILSEAVRVVLRDAAMQQASVPGRGHITRVEMTSAPRRAPDWATATGPVQYADLPTGVVRYETTYRIRIRRPMARPPAH</sequence>
<proteinExistence type="predicted"/>
<name>A0A8J3BE90_9ACTN</name>
<organism evidence="1 2">
    <name type="scientific">Pilimelia terevasa</name>
    <dbReference type="NCBI Taxonomy" id="53372"/>
    <lineage>
        <taxon>Bacteria</taxon>
        <taxon>Bacillati</taxon>
        <taxon>Actinomycetota</taxon>
        <taxon>Actinomycetes</taxon>
        <taxon>Micromonosporales</taxon>
        <taxon>Micromonosporaceae</taxon>
        <taxon>Pilimelia</taxon>
    </lineage>
</organism>
<accession>A0A8J3BE90</accession>
<gene>
    <name evidence="1" type="ORF">GCM10010124_02240</name>
</gene>
<dbReference type="AlphaFoldDB" id="A0A8J3BE90"/>
<evidence type="ECO:0000313" key="1">
    <source>
        <dbReference type="EMBL" id="GGK13222.1"/>
    </source>
</evidence>
<keyword evidence="2" id="KW-1185">Reference proteome</keyword>
<comment type="caution">
    <text evidence="1">The sequence shown here is derived from an EMBL/GenBank/DDBJ whole genome shotgun (WGS) entry which is preliminary data.</text>
</comment>
<dbReference type="EMBL" id="BMQC01000001">
    <property type="protein sequence ID" value="GGK13222.1"/>
    <property type="molecule type" value="Genomic_DNA"/>
</dbReference>
<reference evidence="1" key="2">
    <citation type="submission" date="2020-09" db="EMBL/GenBank/DDBJ databases">
        <authorList>
            <person name="Sun Q."/>
            <person name="Ohkuma M."/>
        </authorList>
    </citation>
    <scope>NUCLEOTIDE SEQUENCE</scope>
    <source>
        <strain evidence="1">JCM 3091</strain>
    </source>
</reference>
<reference evidence="1" key="1">
    <citation type="journal article" date="2014" name="Int. J. Syst. Evol. Microbiol.">
        <title>Complete genome sequence of Corynebacterium casei LMG S-19264T (=DSM 44701T), isolated from a smear-ripened cheese.</title>
        <authorList>
            <consortium name="US DOE Joint Genome Institute (JGI-PGF)"/>
            <person name="Walter F."/>
            <person name="Albersmeier A."/>
            <person name="Kalinowski J."/>
            <person name="Ruckert C."/>
        </authorList>
    </citation>
    <scope>NUCLEOTIDE SEQUENCE</scope>
    <source>
        <strain evidence="1">JCM 3091</strain>
    </source>
</reference>